<reference evidence="4" key="1">
    <citation type="submission" date="2025-08" db="UniProtKB">
        <authorList>
            <consortium name="RefSeq"/>
        </authorList>
    </citation>
    <scope>IDENTIFICATION</scope>
</reference>
<organism evidence="3 4">
    <name type="scientific">Hydra vulgaris</name>
    <name type="common">Hydra</name>
    <name type="synonym">Hydra attenuata</name>
    <dbReference type="NCBI Taxonomy" id="6087"/>
    <lineage>
        <taxon>Eukaryota</taxon>
        <taxon>Metazoa</taxon>
        <taxon>Cnidaria</taxon>
        <taxon>Hydrozoa</taxon>
        <taxon>Hydroidolina</taxon>
        <taxon>Anthoathecata</taxon>
        <taxon>Aplanulata</taxon>
        <taxon>Hydridae</taxon>
        <taxon>Hydra</taxon>
    </lineage>
</organism>
<gene>
    <name evidence="4" type="primary">LOC136080559</name>
</gene>
<keyword evidence="3" id="KW-1185">Reference proteome</keyword>
<dbReference type="GeneID" id="136080559"/>
<feature type="chain" id="PRO_5045625240" evidence="2">
    <location>
        <begin position="21"/>
        <end position="143"/>
    </location>
</feature>
<proteinExistence type="predicted"/>
<feature type="signal peptide" evidence="2">
    <location>
        <begin position="1"/>
        <end position="20"/>
    </location>
</feature>
<sequence>MFKVLCLAVLFVFVATRSTGSKFKSLRVNSKGLLRHGRDLGEIAGTEHPTYDPSTISRRHSGHYTGRERVTATHGPYTTNKHTGTDRSTGQHFTNTKRYRTHHSGSHHTRENHGTTGSYRTTEKYRATTKRPIETTKRYASME</sequence>
<feature type="compositionally biased region" description="Polar residues" evidence="1">
    <location>
        <begin position="76"/>
        <end position="92"/>
    </location>
</feature>
<evidence type="ECO:0000313" key="3">
    <source>
        <dbReference type="Proteomes" id="UP001652625"/>
    </source>
</evidence>
<keyword evidence="2" id="KW-0732">Signal</keyword>
<feature type="region of interest" description="Disordered" evidence="1">
    <location>
        <begin position="44"/>
        <end position="92"/>
    </location>
</feature>
<dbReference type="Proteomes" id="UP001652625">
    <property type="component" value="Chromosome 05"/>
</dbReference>
<evidence type="ECO:0000256" key="2">
    <source>
        <dbReference type="SAM" id="SignalP"/>
    </source>
</evidence>
<dbReference type="RefSeq" id="XP_065653447.1">
    <property type="nucleotide sequence ID" value="XM_065797375.1"/>
</dbReference>
<protein>
    <submittedName>
        <fullName evidence="4">Uncharacterized protein LOC136080559</fullName>
    </submittedName>
</protein>
<evidence type="ECO:0000256" key="1">
    <source>
        <dbReference type="SAM" id="MobiDB-lite"/>
    </source>
</evidence>
<name>A0ABM4BW45_HYDVU</name>
<accession>A0ABM4BW45</accession>
<evidence type="ECO:0000313" key="4">
    <source>
        <dbReference type="RefSeq" id="XP_065653447.1"/>
    </source>
</evidence>